<keyword evidence="3" id="KW-1185">Reference proteome</keyword>
<sequence length="281" mass="32274">MGQPKNLLQAIRSNLVQLHAVGVARALVSALDCVAAVVVGVLPLKETMEDISFSRLRNNMRNLIEGLNNVIQQESATRVCNLVSSGQGEEWIDWLRRLRNTWIHRGEQPVFMVDPNSLYGPSRALRAEVTWRLPEDPYVPEVWRMALERLQRKEEGSTGFLYPLREDAVSTFHELLKRSVNLIDAIGKELSEVWDWRRDNCRNQPVEDQWPIKNRYKEAIRKARFKGFAPNAMPSKPLYIVLCHPSDFKRWKTAALVDARDVAQVWGKFFSQMACDSSDVS</sequence>
<dbReference type="AlphaFoldDB" id="A0A0C1UML4"/>
<evidence type="ECO:0000313" key="2">
    <source>
        <dbReference type="EMBL" id="QDQ41493.1"/>
    </source>
</evidence>
<protein>
    <submittedName>
        <fullName evidence="2">Uncharacterized protein</fullName>
    </submittedName>
</protein>
<accession>A0A0C1UML4</accession>
<name>A0A0C1UML4_9BACT</name>
<evidence type="ECO:0000313" key="4">
    <source>
        <dbReference type="Proteomes" id="UP000315925"/>
    </source>
</evidence>
<dbReference type="EMBL" id="JQNX01000011">
    <property type="protein sequence ID" value="KIE57794.1"/>
    <property type="molecule type" value="Genomic_DNA"/>
</dbReference>
<gene>
    <name evidence="1" type="ORF">A946_11220</name>
    <name evidence="2" type="ORF">kam1_238</name>
</gene>
<reference evidence="1 3" key="1">
    <citation type="submission" date="2014-08" db="EMBL/GenBank/DDBJ databases">
        <title>Methylacidiphilum kamchatkense strain Kam1 draft genome sequence.</title>
        <authorList>
            <person name="Birkeland N.-K."/>
            <person name="Erikstad H.A."/>
        </authorList>
    </citation>
    <scope>NUCLEOTIDE SEQUENCE [LARGE SCALE GENOMIC DNA]</scope>
    <source>
        <strain evidence="1 3">Kam1</strain>
    </source>
</reference>
<reference evidence="2" key="2">
    <citation type="journal article" date="2019" name="BMC Genomics">
        <title>Complete genome sequence analysis of the thermoacidophilic verrucomicrobial methanotroph 'Candidatus Methylacidiphilum kamchatkense' strain Kam1 and comparison with its closest relatives.</title>
        <authorList>
            <person name="Kruse T."/>
            <person name="Ratnadevi C.M."/>
            <person name="Erikstad H.A."/>
            <person name="Birkeland N.K."/>
        </authorList>
    </citation>
    <scope>NUCLEOTIDE SEQUENCE</scope>
    <source>
        <strain evidence="2">Kam1</strain>
    </source>
</reference>
<dbReference type="KEGG" id="mkc:kam1_238"/>
<dbReference type="EMBL" id="CP037899">
    <property type="protein sequence ID" value="QDQ41493.1"/>
    <property type="molecule type" value="Genomic_DNA"/>
</dbReference>
<organism evidence="2 4">
    <name type="scientific">Methylacidiphilum kamchatkense Kam1</name>
    <dbReference type="NCBI Taxonomy" id="1202785"/>
    <lineage>
        <taxon>Bacteria</taxon>
        <taxon>Pseudomonadati</taxon>
        <taxon>Verrucomicrobiota</taxon>
        <taxon>Methylacidiphilae</taxon>
        <taxon>Methylacidiphilales</taxon>
        <taxon>Methylacidiphilaceae</taxon>
        <taxon>Methylacidiphilum (ex Ratnadevi et al. 2023)</taxon>
    </lineage>
</organism>
<dbReference type="Proteomes" id="UP000031594">
    <property type="component" value="Unassembled WGS sequence"/>
</dbReference>
<evidence type="ECO:0000313" key="1">
    <source>
        <dbReference type="EMBL" id="KIE57794.1"/>
    </source>
</evidence>
<evidence type="ECO:0000313" key="3">
    <source>
        <dbReference type="Proteomes" id="UP000031594"/>
    </source>
</evidence>
<proteinExistence type="predicted"/>
<reference evidence="4" key="3">
    <citation type="submission" date="2019-03" db="EMBL/GenBank/DDBJ databases">
        <title>Complete genome of Methylacidiphilum kamchatkense Kam1.</title>
        <authorList>
            <person name="Kruse T."/>
            <person name="Murarilal Ratnadevi C."/>
            <person name="Erikstad H.-A."/>
            <person name="Birkeland N.-K."/>
        </authorList>
    </citation>
    <scope>NUCLEOTIDE SEQUENCE [LARGE SCALE GENOMIC DNA]</scope>
    <source>
        <strain evidence="4">kam1</strain>
    </source>
</reference>
<dbReference type="Proteomes" id="UP000315925">
    <property type="component" value="Chromosome"/>
</dbReference>